<protein>
    <submittedName>
        <fullName evidence="1">Uncharacterized protein</fullName>
    </submittedName>
</protein>
<dbReference type="Proteomes" id="UP000002059">
    <property type="component" value="Partially assembled WGS sequence"/>
</dbReference>
<organism evidence="1 2">
    <name type="scientific">Paracoccidioides lutzii (strain ATCC MYA-826 / Pb01)</name>
    <name type="common">Paracoccidioides brasiliensis</name>
    <dbReference type="NCBI Taxonomy" id="502779"/>
    <lineage>
        <taxon>Eukaryota</taxon>
        <taxon>Fungi</taxon>
        <taxon>Dikarya</taxon>
        <taxon>Ascomycota</taxon>
        <taxon>Pezizomycotina</taxon>
        <taxon>Eurotiomycetes</taxon>
        <taxon>Eurotiomycetidae</taxon>
        <taxon>Onygenales</taxon>
        <taxon>Ajellomycetaceae</taxon>
        <taxon>Paracoccidioides</taxon>
    </lineage>
</organism>
<evidence type="ECO:0000313" key="2">
    <source>
        <dbReference type="Proteomes" id="UP000002059"/>
    </source>
</evidence>
<dbReference type="KEGG" id="pbl:PAAG_12271"/>
<reference evidence="1 2" key="1">
    <citation type="journal article" date="2011" name="PLoS Genet.">
        <title>Comparative genomic analysis of human fungal pathogens causing paracoccidioidomycosis.</title>
        <authorList>
            <person name="Desjardins C.A."/>
            <person name="Champion M.D."/>
            <person name="Holder J.W."/>
            <person name="Muszewska A."/>
            <person name="Goldberg J."/>
            <person name="Bailao A.M."/>
            <person name="Brigido M.M."/>
            <person name="Ferreira M.E."/>
            <person name="Garcia A.M."/>
            <person name="Grynberg M."/>
            <person name="Gujja S."/>
            <person name="Heiman D.I."/>
            <person name="Henn M.R."/>
            <person name="Kodira C.D."/>
            <person name="Leon-Narvaez H."/>
            <person name="Longo L.V."/>
            <person name="Ma L.J."/>
            <person name="Malavazi I."/>
            <person name="Matsuo A.L."/>
            <person name="Morais F.V."/>
            <person name="Pereira M."/>
            <person name="Rodriguez-Brito S."/>
            <person name="Sakthikumar S."/>
            <person name="Salem-Izacc S.M."/>
            <person name="Sykes S.M."/>
            <person name="Teixeira M.M."/>
            <person name="Vallejo M.C."/>
            <person name="Walter M.E."/>
            <person name="Yandava C."/>
            <person name="Young S."/>
            <person name="Zeng Q."/>
            <person name="Zucker J."/>
            <person name="Felipe M.S."/>
            <person name="Goldman G.H."/>
            <person name="Haas B.J."/>
            <person name="McEwen J.G."/>
            <person name="Nino-Vega G."/>
            <person name="Puccia R."/>
            <person name="San-Blas G."/>
            <person name="Soares C.M."/>
            <person name="Birren B.W."/>
            <person name="Cuomo C.A."/>
        </authorList>
    </citation>
    <scope>NUCLEOTIDE SEQUENCE [LARGE SCALE GENOMIC DNA]</scope>
    <source>
        <strain evidence="2">ATCC MYA-826 / Pb01</strain>
    </source>
</reference>
<name>A0A0A2V4D9_PARBA</name>
<gene>
    <name evidence="1" type="ORF">PAAG_12271</name>
</gene>
<dbReference type="VEuPathDB" id="FungiDB:PAAG_12271"/>
<accession>A0A0A2V4D9</accession>
<evidence type="ECO:0000313" key="1">
    <source>
        <dbReference type="EMBL" id="KGQ01020.1"/>
    </source>
</evidence>
<dbReference type="EMBL" id="KN294011">
    <property type="protein sequence ID" value="KGQ01020.1"/>
    <property type="molecule type" value="Genomic_DNA"/>
</dbReference>
<dbReference type="AlphaFoldDB" id="A0A0A2V4D9"/>
<dbReference type="GeneID" id="26970987"/>
<dbReference type="HOGENOM" id="CLU_2097551_0_0_1"/>
<sequence length="116" mass="12870">MNHPANINCPSLLPDQLGGFKPVLLSLKASIILVMKIKKGPSVAEIISGDGLERPKTLDVQYIRLLKQERASKDLQIFVGLQALNEALEMAVTWFQRPNWGCLAYKVVEGHSMEQA</sequence>
<proteinExistence type="predicted"/>
<dbReference type="RefSeq" id="XP_015702579.1">
    <property type="nucleotide sequence ID" value="XM_015847783.1"/>
</dbReference>
<keyword evidence="2" id="KW-1185">Reference proteome</keyword>